<evidence type="ECO:0000256" key="4">
    <source>
        <dbReference type="SAM" id="MobiDB-lite"/>
    </source>
</evidence>
<reference evidence="5" key="1">
    <citation type="journal article" date="2021" name="Nat. Commun.">
        <title>Genetic determinants of endophytism in the Arabidopsis root mycobiome.</title>
        <authorList>
            <person name="Mesny F."/>
            <person name="Miyauchi S."/>
            <person name="Thiergart T."/>
            <person name="Pickel B."/>
            <person name="Atanasova L."/>
            <person name="Karlsson M."/>
            <person name="Huettel B."/>
            <person name="Barry K.W."/>
            <person name="Haridas S."/>
            <person name="Chen C."/>
            <person name="Bauer D."/>
            <person name="Andreopoulos W."/>
            <person name="Pangilinan J."/>
            <person name="LaButti K."/>
            <person name="Riley R."/>
            <person name="Lipzen A."/>
            <person name="Clum A."/>
            <person name="Drula E."/>
            <person name="Henrissat B."/>
            <person name="Kohler A."/>
            <person name="Grigoriev I.V."/>
            <person name="Martin F.M."/>
            <person name="Hacquard S."/>
        </authorList>
    </citation>
    <scope>NUCLEOTIDE SEQUENCE</scope>
    <source>
        <strain evidence="5">MPI-CAGE-CH-0230</strain>
    </source>
</reference>
<dbReference type="PANTHER" id="PTHR24189">
    <property type="entry name" value="MYOTROPHIN"/>
    <property type="match status" value="1"/>
</dbReference>
<evidence type="ECO:0008006" key="7">
    <source>
        <dbReference type="Google" id="ProtNLM"/>
    </source>
</evidence>
<feature type="repeat" description="ANK" evidence="3">
    <location>
        <begin position="606"/>
        <end position="638"/>
    </location>
</feature>
<evidence type="ECO:0000313" key="5">
    <source>
        <dbReference type="EMBL" id="KAH7014601.1"/>
    </source>
</evidence>
<sequence>MSMRTSTEQEMGVPSDMASPSDQGPRLSLEALPSELVIMISDQLPLLARPSLAAVNRRFHAVLHPVIAGQALATFPYLLIWAASQGFVGLVQTLLDGGADPNAVFTTKHSGDPNTQCLHHFWWPAPHPQYGPPPHAAFQGPIYSPLCTVLHHRQWLRAARDQTIQVRRRAREPPEPHFLVQPRGLHRGSLPPRRPWVSSGVLTCLPRSAAVDPFDFLSAMAQTTWWSALHLAVACRHEDVVRLLVRHGARIDASYRGLCRCIPGADPSPDPPTVTDRVSWLLGGCWTALHLALCLQHEDMALLLLSLGAATAVSLTVPNHTALDSAVVTNSRKVLRELLLVESPKDDGLRLARGGLGVLSLSVTQSTSIETTRLLLSRGFSATALEQDGRTALHVACVYRQHDSAKELIRAGADVNAVWTVPTIRARPVPQQSFKPLDIVCLDAPAYNFASSPVFGRGSLAAGEEPQTDPVGLAADLIGHGANVHPELPCEHSPMVLAASACMPELLRLLAESGARVNDVDASGFTPLLGVAKPLALLGPGRPPHRLLTVRWLLDHGADPNYQEPSTGHTALWKVCQSPFITSRDTLDVARALLDAGADPNLVATSGESAFSMALEERNVELCRLLVSRGADVSAPTINYRRLFRDLLATMRNHKLHRGRDRSNSRHNRIEFGVQGRIQECLSFANLLFDIDRNKTILNDPHLFWRSAKYPAHRVALAFLAKGEPNLRYCPPRDALRTCLHNVLDAQSSRIVYDYELELVQELIKRGVDVNQGHPILQGFARFKWTAVRLLFSAGARIPLGRSRQALRFLISLSYTMPIGDILRLVLADLHRSFLDLPRAQHRPPTGAGPLRDEEPVSLDDPPENTSVWQRLLDRTLLRACKAPQVQAIAALLDAGANVNAGGHTSTSLSDDNVTPLSTLIKSAHKRERDSQRYQSLEVVADQFFDTFKLLCARGAALVMPPPDQGHSSSRKPPREIVPYIPHWAGPRPKPDRSLVTTVTEGWPSSAFCAAVVDRCDFVLGDKSEDDSTSIKVIFRDFVPDEVLNIWRQSARRHRRESSSSGSSSGSNDHDDGSDDNEEEEDEEEGVGADGVDSQDEEETRQAGQDSPSADDDGDGWAATDSEHSWHSMSHFDTSGSSSRSSSASRASGSGSDSEIV</sequence>
<accession>A0A9P8XU38</accession>
<protein>
    <recommendedName>
        <fullName evidence="7">Ankyrin repeat-containing domain protein</fullName>
    </recommendedName>
</protein>
<feature type="compositionally biased region" description="Acidic residues" evidence="4">
    <location>
        <begin position="1072"/>
        <end position="1099"/>
    </location>
</feature>
<keyword evidence="6" id="KW-1185">Reference proteome</keyword>
<organism evidence="5 6">
    <name type="scientific">Microdochium trichocladiopsis</name>
    <dbReference type="NCBI Taxonomy" id="1682393"/>
    <lineage>
        <taxon>Eukaryota</taxon>
        <taxon>Fungi</taxon>
        <taxon>Dikarya</taxon>
        <taxon>Ascomycota</taxon>
        <taxon>Pezizomycotina</taxon>
        <taxon>Sordariomycetes</taxon>
        <taxon>Xylariomycetidae</taxon>
        <taxon>Xylariales</taxon>
        <taxon>Microdochiaceae</taxon>
        <taxon>Microdochium</taxon>
    </lineage>
</organism>
<feature type="region of interest" description="Disordered" evidence="4">
    <location>
        <begin position="1050"/>
        <end position="1157"/>
    </location>
</feature>
<dbReference type="InterPro" id="IPR050745">
    <property type="entry name" value="Multifunctional_regulatory"/>
</dbReference>
<dbReference type="SMART" id="SM00248">
    <property type="entry name" value="ANK"/>
    <property type="match status" value="11"/>
</dbReference>
<feature type="region of interest" description="Disordered" evidence="4">
    <location>
        <begin position="1"/>
        <end position="25"/>
    </location>
</feature>
<dbReference type="PANTHER" id="PTHR24189:SF50">
    <property type="entry name" value="ANKYRIN REPEAT AND SOCS BOX PROTEIN 2"/>
    <property type="match status" value="1"/>
</dbReference>
<dbReference type="RefSeq" id="XP_046005568.1">
    <property type="nucleotide sequence ID" value="XM_046159793.1"/>
</dbReference>
<proteinExistence type="predicted"/>
<comment type="caution">
    <text evidence="5">The sequence shown here is derived from an EMBL/GenBank/DDBJ whole genome shotgun (WGS) entry which is preliminary data.</text>
</comment>
<dbReference type="Gene3D" id="1.25.40.20">
    <property type="entry name" value="Ankyrin repeat-containing domain"/>
    <property type="match status" value="4"/>
</dbReference>
<feature type="compositionally biased region" description="Low complexity" evidence="4">
    <location>
        <begin position="1135"/>
        <end position="1157"/>
    </location>
</feature>
<dbReference type="OrthoDB" id="2142040at2759"/>
<name>A0A9P8XU38_9PEZI</name>
<dbReference type="GeneID" id="70189339"/>
<keyword evidence="1" id="KW-0677">Repeat</keyword>
<gene>
    <name evidence="5" type="ORF">B0I36DRAFT_369539</name>
</gene>
<dbReference type="InterPro" id="IPR002110">
    <property type="entry name" value="Ankyrin_rpt"/>
</dbReference>
<dbReference type="PROSITE" id="PS50088">
    <property type="entry name" value="ANK_REPEAT"/>
    <property type="match status" value="3"/>
</dbReference>
<feature type="repeat" description="ANK" evidence="3">
    <location>
        <begin position="388"/>
        <end position="420"/>
    </location>
</feature>
<evidence type="ECO:0000313" key="6">
    <source>
        <dbReference type="Proteomes" id="UP000756346"/>
    </source>
</evidence>
<evidence type="ECO:0000256" key="2">
    <source>
        <dbReference type="ARBA" id="ARBA00023043"/>
    </source>
</evidence>
<evidence type="ECO:0000256" key="1">
    <source>
        <dbReference type="ARBA" id="ARBA00022737"/>
    </source>
</evidence>
<dbReference type="Proteomes" id="UP000756346">
    <property type="component" value="Unassembled WGS sequence"/>
</dbReference>
<feature type="repeat" description="ANK" evidence="3">
    <location>
        <begin position="224"/>
        <end position="256"/>
    </location>
</feature>
<feature type="region of interest" description="Disordered" evidence="4">
    <location>
        <begin position="839"/>
        <end position="863"/>
    </location>
</feature>
<dbReference type="Pfam" id="PF00023">
    <property type="entry name" value="Ank"/>
    <property type="match status" value="1"/>
</dbReference>
<evidence type="ECO:0000256" key="3">
    <source>
        <dbReference type="PROSITE-ProRule" id="PRU00023"/>
    </source>
</evidence>
<keyword evidence="2 3" id="KW-0040">ANK repeat</keyword>
<dbReference type="SUPFAM" id="SSF48403">
    <property type="entry name" value="Ankyrin repeat"/>
    <property type="match status" value="2"/>
</dbReference>
<dbReference type="PROSITE" id="PS50297">
    <property type="entry name" value="ANK_REP_REGION"/>
    <property type="match status" value="3"/>
</dbReference>
<dbReference type="InterPro" id="IPR036770">
    <property type="entry name" value="Ankyrin_rpt-contain_sf"/>
</dbReference>
<dbReference type="AlphaFoldDB" id="A0A9P8XU38"/>
<dbReference type="EMBL" id="JAGTJQ010000013">
    <property type="protein sequence ID" value="KAH7014601.1"/>
    <property type="molecule type" value="Genomic_DNA"/>
</dbReference>
<dbReference type="Pfam" id="PF12796">
    <property type="entry name" value="Ank_2"/>
    <property type="match status" value="2"/>
</dbReference>